<dbReference type="GO" id="GO:0009252">
    <property type="term" value="P:peptidoglycan biosynthetic process"/>
    <property type="evidence" value="ECO:0007669"/>
    <property type="project" value="UniProtKB-KW"/>
</dbReference>
<dbReference type="GO" id="GO:0071555">
    <property type="term" value="P:cell wall organization"/>
    <property type="evidence" value="ECO:0007669"/>
    <property type="project" value="UniProtKB-KW"/>
</dbReference>
<evidence type="ECO:0000256" key="4">
    <source>
        <dbReference type="ARBA" id="ARBA00022960"/>
    </source>
</evidence>
<evidence type="ECO:0000256" key="7">
    <source>
        <dbReference type="PIRSR" id="PIRSR618044-1"/>
    </source>
</evidence>
<dbReference type="STRING" id="1802385.A2856_03865"/>
<dbReference type="EMBL" id="MGDT01000003">
    <property type="protein sequence ID" value="OGL67170.1"/>
    <property type="molecule type" value="Genomic_DNA"/>
</dbReference>
<organism evidence="11 12">
    <name type="scientific">Candidatus Uhrbacteria bacterium RIFCSPHIGHO2_01_FULL_63_20</name>
    <dbReference type="NCBI Taxonomy" id="1802385"/>
    <lineage>
        <taxon>Bacteria</taxon>
        <taxon>Candidatus Uhriibacteriota</taxon>
    </lineage>
</organism>
<comment type="caution">
    <text evidence="11">The sequence shown here is derived from an EMBL/GenBank/DDBJ whole genome shotgun (WGS) entry which is preliminary data.</text>
</comment>
<evidence type="ECO:0000256" key="5">
    <source>
        <dbReference type="ARBA" id="ARBA00022984"/>
    </source>
</evidence>
<evidence type="ECO:0000256" key="1">
    <source>
        <dbReference type="ARBA" id="ARBA00007164"/>
    </source>
</evidence>
<reference evidence="11 12" key="1">
    <citation type="journal article" date="2016" name="Nat. Commun.">
        <title>Thousands of microbial genomes shed light on interconnected biogeochemical processes in an aquifer system.</title>
        <authorList>
            <person name="Anantharaman K."/>
            <person name="Brown C.T."/>
            <person name="Hug L.A."/>
            <person name="Sharon I."/>
            <person name="Castelle C.J."/>
            <person name="Probst A.J."/>
            <person name="Thomas B.C."/>
            <person name="Singh A."/>
            <person name="Wilkins M.J."/>
            <person name="Karaoz U."/>
            <person name="Brodie E.L."/>
            <person name="Williams K.H."/>
            <person name="Hubbard S.S."/>
            <person name="Banfield J.F."/>
        </authorList>
    </citation>
    <scope>NUCLEOTIDE SEQUENCE [LARGE SCALE GENOMIC DNA]</scope>
</reference>
<evidence type="ECO:0000313" key="12">
    <source>
        <dbReference type="Proteomes" id="UP000177885"/>
    </source>
</evidence>
<keyword evidence="6" id="KW-0961">Cell wall biogenesis/degradation</keyword>
<dbReference type="GO" id="GO:0008360">
    <property type="term" value="P:regulation of cell shape"/>
    <property type="evidence" value="ECO:0007669"/>
    <property type="project" value="UniProtKB-KW"/>
</dbReference>
<dbReference type="Proteomes" id="UP000177885">
    <property type="component" value="Unassembled WGS sequence"/>
</dbReference>
<feature type="active site" description="Proton acceptor" evidence="7">
    <location>
        <position position="106"/>
    </location>
</feature>
<dbReference type="GO" id="GO:0009002">
    <property type="term" value="F:serine-type D-Ala-D-Ala carboxypeptidase activity"/>
    <property type="evidence" value="ECO:0007669"/>
    <property type="project" value="InterPro"/>
</dbReference>
<feature type="domain" description="Peptidase S11 D-alanyl-D-alanine carboxypeptidase A N-terminal" evidence="10">
    <location>
        <begin position="75"/>
        <end position="299"/>
    </location>
</feature>
<feature type="active site" evidence="7">
    <location>
        <position position="158"/>
    </location>
</feature>
<feature type="active site" description="Acyl-ester intermediate" evidence="7">
    <location>
        <position position="103"/>
    </location>
</feature>
<comment type="similarity">
    <text evidence="1 9">Belongs to the peptidase S11 family.</text>
</comment>
<keyword evidence="5" id="KW-0573">Peptidoglycan synthesis</keyword>
<protein>
    <recommendedName>
        <fullName evidence="10">Peptidase S11 D-alanyl-D-alanine carboxypeptidase A N-terminal domain-containing protein</fullName>
    </recommendedName>
</protein>
<sequence length="326" mass="34862">MILRLAAQLVLATSLFQMYPIDSGVIERAATLPESAPRETGIREVISLMARPLPSSGTAPRPVKVEPTSLGVVTSAVSAAVVDRETGEVLFEKNAEEPRSIGSITKLMTAYVFLQGNPDLDAQAQITASDYRAGGVQHIMAGDAVTVRDLLRASLVGSDNSATAALSRLSGLSAGDFVARMNETAAEMGMRKTTFVDETGLSPDNRSIAPDLVRLIDRTMRVDEIRIATESASVDVRGASGRSYRVESTNDLLATFMNQPPYKIVGGKTGFLPEAGYCFGSIVSKDGGHEVIVVVLGSESETGRFQDAKALAAWAFKVYEWPDERS</sequence>
<dbReference type="PANTHER" id="PTHR21581:SF6">
    <property type="entry name" value="TRAFFICKING PROTEIN PARTICLE COMPLEX SUBUNIT 12"/>
    <property type="match status" value="1"/>
</dbReference>
<keyword evidence="3" id="KW-0378">Hydrolase</keyword>
<evidence type="ECO:0000256" key="8">
    <source>
        <dbReference type="PIRSR" id="PIRSR618044-2"/>
    </source>
</evidence>
<evidence type="ECO:0000259" key="10">
    <source>
        <dbReference type="Pfam" id="PF00768"/>
    </source>
</evidence>
<evidence type="ECO:0000256" key="9">
    <source>
        <dbReference type="RuleBase" id="RU004016"/>
    </source>
</evidence>
<dbReference type="PRINTS" id="PR00725">
    <property type="entry name" value="DADACBPTASE1"/>
</dbReference>
<dbReference type="InterPro" id="IPR012338">
    <property type="entry name" value="Beta-lactam/transpept-like"/>
</dbReference>
<evidence type="ECO:0000256" key="3">
    <source>
        <dbReference type="ARBA" id="ARBA00022801"/>
    </source>
</evidence>
<dbReference type="Gene3D" id="3.40.710.10">
    <property type="entry name" value="DD-peptidase/beta-lactamase superfamily"/>
    <property type="match status" value="1"/>
</dbReference>
<dbReference type="GO" id="GO:0006508">
    <property type="term" value="P:proteolysis"/>
    <property type="evidence" value="ECO:0007669"/>
    <property type="project" value="InterPro"/>
</dbReference>
<dbReference type="Pfam" id="PF00768">
    <property type="entry name" value="Peptidase_S11"/>
    <property type="match status" value="1"/>
</dbReference>
<evidence type="ECO:0000313" key="11">
    <source>
        <dbReference type="EMBL" id="OGL67170.1"/>
    </source>
</evidence>
<keyword evidence="2" id="KW-0732">Signal</keyword>
<dbReference type="AlphaFoldDB" id="A0A1F7TMG6"/>
<dbReference type="SUPFAM" id="SSF56601">
    <property type="entry name" value="beta-lactamase/transpeptidase-like"/>
    <property type="match status" value="1"/>
</dbReference>
<dbReference type="InterPro" id="IPR018044">
    <property type="entry name" value="Peptidase_S11"/>
</dbReference>
<accession>A0A1F7TMG6</accession>
<gene>
    <name evidence="11" type="ORF">A2856_03865</name>
</gene>
<evidence type="ECO:0000256" key="2">
    <source>
        <dbReference type="ARBA" id="ARBA00022729"/>
    </source>
</evidence>
<dbReference type="PANTHER" id="PTHR21581">
    <property type="entry name" value="D-ALANYL-D-ALANINE CARBOXYPEPTIDASE"/>
    <property type="match status" value="1"/>
</dbReference>
<dbReference type="InterPro" id="IPR001967">
    <property type="entry name" value="Peptidase_S11_N"/>
</dbReference>
<feature type="binding site" evidence="8">
    <location>
        <position position="268"/>
    </location>
    <ligand>
        <name>substrate</name>
    </ligand>
</feature>
<evidence type="ECO:0000256" key="6">
    <source>
        <dbReference type="ARBA" id="ARBA00023316"/>
    </source>
</evidence>
<name>A0A1F7TMG6_9BACT</name>
<keyword evidence="4" id="KW-0133">Cell shape</keyword>
<proteinExistence type="inferred from homology"/>